<feature type="domain" description="Putative auto-transporter adhesin head GIN" evidence="2">
    <location>
        <begin position="32"/>
        <end position="220"/>
    </location>
</feature>
<feature type="signal peptide" evidence="1">
    <location>
        <begin position="1"/>
        <end position="22"/>
    </location>
</feature>
<dbReference type="Gene3D" id="2.160.20.120">
    <property type="match status" value="1"/>
</dbReference>
<evidence type="ECO:0000259" key="2">
    <source>
        <dbReference type="Pfam" id="PF10988"/>
    </source>
</evidence>
<comment type="caution">
    <text evidence="3">The sequence shown here is derived from an EMBL/GenBank/DDBJ whole genome shotgun (WGS) entry which is preliminary data.</text>
</comment>
<dbReference type="OrthoDB" id="680270at2"/>
<dbReference type="RefSeq" id="WP_051538509.1">
    <property type="nucleotide sequence ID" value="NZ_BLAX01000001.1"/>
</dbReference>
<evidence type="ECO:0000313" key="4">
    <source>
        <dbReference type="Proteomes" id="UP000391834"/>
    </source>
</evidence>
<gene>
    <name evidence="3" type="ORF">PbJCM13498_13010</name>
</gene>
<evidence type="ECO:0000256" key="1">
    <source>
        <dbReference type="SAM" id="SignalP"/>
    </source>
</evidence>
<dbReference type="Proteomes" id="UP000391834">
    <property type="component" value="Unassembled WGS sequence"/>
</dbReference>
<dbReference type="PANTHER" id="PTHR39200">
    <property type="entry name" value="HYPOTHETICAL EXPORTED PROTEIN"/>
    <property type="match status" value="1"/>
</dbReference>
<dbReference type="InterPro" id="IPR021255">
    <property type="entry name" value="DUF2807"/>
</dbReference>
<dbReference type="Pfam" id="PF10988">
    <property type="entry name" value="DUF2807"/>
    <property type="match status" value="1"/>
</dbReference>
<keyword evidence="4" id="KW-1185">Reference proteome</keyword>
<protein>
    <submittedName>
        <fullName evidence="3">DUF2807 domain-containing protein</fullName>
    </submittedName>
</protein>
<dbReference type="PANTHER" id="PTHR39200:SF1">
    <property type="entry name" value="AUTO-TRANSPORTER ADHESIN HEAD GIN DOMAIN-CONTAINING PROTEIN-RELATED"/>
    <property type="match status" value="1"/>
</dbReference>
<reference evidence="3 4" key="1">
    <citation type="submission" date="2019-10" db="EMBL/GenBank/DDBJ databases">
        <title>Prolixibacter strains distinguished by the presence of nitrate reductase genes were adept at nitrate-dependent anaerobic corrosion of metallic iron and carbon steel.</title>
        <authorList>
            <person name="Iino T."/>
            <person name="Shono N."/>
            <person name="Ito K."/>
            <person name="Nakamura R."/>
            <person name="Sueoka K."/>
            <person name="Harayama S."/>
            <person name="Ohkuma M."/>
        </authorList>
    </citation>
    <scope>NUCLEOTIDE SEQUENCE [LARGE SCALE GENOMIC DNA]</scope>
    <source>
        <strain evidence="3 4">JCM 13498</strain>
    </source>
</reference>
<evidence type="ECO:0000313" key="3">
    <source>
        <dbReference type="EMBL" id="GET32438.1"/>
    </source>
</evidence>
<proteinExistence type="predicted"/>
<keyword evidence="1" id="KW-0732">Signal</keyword>
<sequence length="236" mass="25216">MTSKIFSLMVVLAFAWNLSAKAQETDKRTLPPFTEISLRINGDIHLTQGDDQSVEIKAKSSTINKLITEVKDRKLVIRYSTTNSWFKNWNPGKVDIYITIPQIDALSISGSGSILSDDEITSRILDLAVSGSGDIKLTDLSAEKVSAAVSGSGDIYLEGSDTSDSFEAAISGSGDIKASELKAKNVNVKISGSGDCDVYAVDQLKVRVIGSGTVRYDGNPQIDSNISGSGGFKKGR</sequence>
<dbReference type="AlphaFoldDB" id="A0A5M4AXN0"/>
<organism evidence="3 4">
    <name type="scientific">Prolixibacter bellariivorans</name>
    <dbReference type="NCBI Taxonomy" id="314319"/>
    <lineage>
        <taxon>Bacteria</taxon>
        <taxon>Pseudomonadati</taxon>
        <taxon>Bacteroidota</taxon>
        <taxon>Bacteroidia</taxon>
        <taxon>Marinilabiliales</taxon>
        <taxon>Prolixibacteraceae</taxon>
        <taxon>Prolixibacter</taxon>
    </lineage>
</organism>
<feature type="chain" id="PRO_5024308574" evidence="1">
    <location>
        <begin position="23"/>
        <end position="236"/>
    </location>
</feature>
<accession>A0A5M4AXN0</accession>
<name>A0A5M4AXN0_9BACT</name>
<dbReference type="EMBL" id="BLAX01000001">
    <property type="protein sequence ID" value="GET32438.1"/>
    <property type="molecule type" value="Genomic_DNA"/>
</dbReference>